<protein>
    <submittedName>
        <fullName evidence="2">Uncharacterized protein</fullName>
    </submittedName>
</protein>
<keyword evidence="1" id="KW-1133">Transmembrane helix</keyword>
<organism evidence="2 3">
    <name type="scientific">Saccharopolyspora shandongensis</name>
    <dbReference type="NCBI Taxonomy" id="418495"/>
    <lineage>
        <taxon>Bacteria</taxon>
        <taxon>Bacillati</taxon>
        <taxon>Actinomycetota</taxon>
        <taxon>Actinomycetes</taxon>
        <taxon>Pseudonocardiales</taxon>
        <taxon>Pseudonocardiaceae</taxon>
        <taxon>Saccharopolyspora</taxon>
    </lineage>
</organism>
<keyword evidence="3" id="KW-1185">Reference proteome</keyword>
<dbReference type="AlphaFoldDB" id="A0A1H3LCS2"/>
<dbReference type="Proteomes" id="UP000199529">
    <property type="component" value="Unassembled WGS sequence"/>
</dbReference>
<feature type="transmembrane region" description="Helical" evidence="1">
    <location>
        <begin position="35"/>
        <end position="57"/>
    </location>
</feature>
<reference evidence="3" key="1">
    <citation type="submission" date="2016-10" db="EMBL/GenBank/DDBJ databases">
        <authorList>
            <person name="Varghese N."/>
            <person name="Submissions S."/>
        </authorList>
    </citation>
    <scope>NUCLEOTIDE SEQUENCE [LARGE SCALE GENOMIC DNA]</scope>
    <source>
        <strain evidence="3">CGMCC 4.3530</strain>
    </source>
</reference>
<proteinExistence type="predicted"/>
<accession>A0A1H3LCS2</accession>
<name>A0A1H3LCS2_9PSEU</name>
<gene>
    <name evidence="2" type="ORF">SAMN05216215_103120</name>
</gene>
<dbReference type="EMBL" id="FNOK01000031">
    <property type="protein sequence ID" value="SDY62377.1"/>
    <property type="molecule type" value="Genomic_DNA"/>
</dbReference>
<sequence>MAPLKRVVTRVVFLAIHLAVSIALFVWGVWGDRDWSSYVFLGIALGPGSVVSAIRILRAIVRKE</sequence>
<evidence type="ECO:0000313" key="2">
    <source>
        <dbReference type="EMBL" id="SDY62377.1"/>
    </source>
</evidence>
<evidence type="ECO:0000313" key="3">
    <source>
        <dbReference type="Proteomes" id="UP000199529"/>
    </source>
</evidence>
<evidence type="ECO:0000256" key="1">
    <source>
        <dbReference type="SAM" id="Phobius"/>
    </source>
</evidence>
<feature type="transmembrane region" description="Helical" evidence="1">
    <location>
        <begin position="7"/>
        <end position="29"/>
    </location>
</feature>
<keyword evidence="1" id="KW-0812">Transmembrane</keyword>
<keyword evidence="1" id="KW-0472">Membrane</keyword>
<dbReference type="STRING" id="418495.SAMN05216215_103120"/>